<evidence type="ECO:0008006" key="9">
    <source>
        <dbReference type="Google" id="ProtNLM"/>
    </source>
</evidence>
<dbReference type="Proteomes" id="UP001166286">
    <property type="component" value="Unassembled WGS sequence"/>
</dbReference>
<evidence type="ECO:0000256" key="1">
    <source>
        <dbReference type="ARBA" id="ARBA00007387"/>
    </source>
</evidence>
<dbReference type="SUPFAM" id="SSF53474">
    <property type="entry name" value="alpha/beta-Hydrolases"/>
    <property type="match status" value="1"/>
</dbReference>
<comment type="similarity">
    <text evidence="1">Belongs to the TMEM53 family.</text>
</comment>
<organism evidence="7 8">
    <name type="scientific">Cladonia borealis</name>
    <dbReference type="NCBI Taxonomy" id="184061"/>
    <lineage>
        <taxon>Eukaryota</taxon>
        <taxon>Fungi</taxon>
        <taxon>Dikarya</taxon>
        <taxon>Ascomycota</taxon>
        <taxon>Pezizomycotina</taxon>
        <taxon>Lecanoromycetes</taxon>
        <taxon>OSLEUM clade</taxon>
        <taxon>Lecanoromycetidae</taxon>
        <taxon>Lecanorales</taxon>
        <taxon>Lecanorineae</taxon>
        <taxon>Cladoniaceae</taxon>
        <taxon>Cladonia</taxon>
    </lineage>
</organism>
<evidence type="ECO:0000256" key="6">
    <source>
        <dbReference type="ARBA" id="ARBA00034303"/>
    </source>
</evidence>
<dbReference type="PANTHER" id="PTHR12265:SF30">
    <property type="entry name" value="TRANSMEMBRANE PROTEIN 53"/>
    <property type="match status" value="1"/>
</dbReference>
<keyword evidence="3" id="KW-1133">Transmembrane helix</keyword>
<protein>
    <recommendedName>
        <fullName evidence="9">Indole-diterpene biosynthesis protein PaxU</fullName>
    </recommendedName>
</protein>
<dbReference type="Gene3D" id="3.40.50.1820">
    <property type="entry name" value="alpha/beta hydrolase"/>
    <property type="match status" value="1"/>
</dbReference>
<keyword evidence="2" id="KW-0812">Transmembrane</keyword>
<dbReference type="Pfam" id="PF05705">
    <property type="entry name" value="DUF829"/>
    <property type="match status" value="1"/>
</dbReference>
<reference evidence="7" key="1">
    <citation type="submission" date="2023-03" db="EMBL/GenBank/DDBJ databases">
        <title>Complete genome of Cladonia borealis.</title>
        <authorList>
            <person name="Park H."/>
        </authorList>
    </citation>
    <scope>NUCLEOTIDE SEQUENCE</scope>
    <source>
        <strain evidence="7">ANT050790</strain>
    </source>
</reference>
<gene>
    <name evidence="7" type="ORF">JMJ35_008986</name>
</gene>
<dbReference type="PANTHER" id="PTHR12265">
    <property type="entry name" value="TRANSMEMBRANE PROTEIN 53"/>
    <property type="match status" value="1"/>
</dbReference>
<evidence type="ECO:0000313" key="7">
    <source>
        <dbReference type="EMBL" id="KAK0508710.1"/>
    </source>
</evidence>
<dbReference type="InterPro" id="IPR008547">
    <property type="entry name" value="DUF829_TMEM53"/>
</dbReference>
<dbReference type="InterPro" id="IPR029058">
    <property type="entry name" value="AB_hydrolase_fold"/>
</dbReference>
<comment type="caution">
    <text evidence="7">The sequence shown here is derived from an EMBL/GenBank/DDBJ whole genome shotgun (WGS) entry which is preliminary data.</text>
</comment>
<evidence type="ECO:0000256" key="2">
    <source>
        <dbReference type="ARBA" id="ARBA00022692"/>
    </source>
</evidence>
<keyword evidence="5" id="KW-0539">Nucleus</keyword>
<dbReference type="AlphaFoldDB" id="A0AA39V6S5"/>
<dbReference type="EMBL" id="JAFEKC020000020">
    <property type="protein sequence ID" value="KAK0508710.1"/>
    <property type="molecule type" value="Genomic_DNA"/>
</dbReference>
<keyword evidence="8" id="KW-1185">Reference proteome</keyword>
<accession>A0AA39V6S5</accession>
<evidence type="ECO:0000256" key="3">
    <source>
        <dbReference type="ARBA" id="ARBA00022989"/>
    </source>
</evidence>
<name>A0AA39V6S5_9LECA</name>
<keyword evidence="4" id="KW-0472">Membrane</keyword>
<evidence type="ECO:0000256" key="5">
    <source>
        <dbReference type="ARBA" id="ARBA00023242"/>
    </source>
</evidence>
<dbReference type="GO" id="GO:0005640">
    <property type="term" value="C:nuclear outer membrane"/>
    <property type="evidence" value="ECO:0007669"/>
    <property type="project" value="UniProtKB-SubCell"/>
</dbReference>
<proteinExistence type="inferred from homology"/>
<evidence type="ECO:0000313" key="8">
    <source>
        <dbReference type="Proteomes" id="UP001166286"/>
    </source>
</evidence>
<sequence length="294" mass="32438">MANAVAAPNPYGFGFVELSPTVLYRAPPDKIKSSGAFITKEPSLILLTSWMNASPRHVARYTTGYQRLFPSSRVVLVTTSALHFLVQSTNQRIKDLEPALDILKNIQPEVRILLHAFSNGGVIAAWLLATTYRARTGQALPISKAIFDSAPGSQGYTASLAAFAVGLPKNPIARGVGSGLLRIVLGVWFCYIYFTAKETIVDTVRKALNDPDLFPTHAIRLYVYSSADEIIRWQDVEAHASEAQAKDYRVQKVKYLDSGHTAHLLHDENRYWSAVTGLWDSEYLSSPGSIVVAW</sequence>
<evidence type="ECO:0000256" key="4">
    <source>
        <dbReference type="ARBA" id="ARBA00023136"/>
    </source>
</evidence>
<comment type="subcellular location">
    <subcellularLocation>
        <location evidence="6">Nucleus outer membrane</location>
        <topology evidence="6">Single-pass membrane protein</topology>
    </subcellularLocation>
</comment>